<gene>
    <name evidence="1" type="ORF">GN958_ATG18368</name>
</gene>
<sequence length="74" mass="8454">RHGFWTLEAAVPRPRDVLSCHYHAKSESGKISKSWTKEYELEGKSANVFERLSLLKPALGIRNRKCDGRGRQPC</sequence>
<proteinExistence type="predicted"/>
<protein>
    <submittedName>
        <fullName evidence="1">Uncharacterized protein</fullName>
    </submittedName>
</protein>
<name>A0A8S9U2I7_PHYIN</name>
<reference evidence="1" key="1">
    <citation type="submission" date="2020-03" db="EMBL/GenBank/DDBJ databases">
        <title>Hybrid Assembly of Korean Phytophthora infestans isolates.</title>
        <authorList>
            <person name="Prokchorchik M."/>
            <person name="Lee Y."/>
            <person name="Seo J."/>
            <person name="Cho J.-H."/>
            <person name="Park Y.-E."/>
            <person name="Jang D.-C."/>
            <person name="Im J.-S."/>
            <person name="Choi J.-G."/>
            <person name="Park H.-J."/>
            <person name="Lee G.-B."/>
            <person name="Lee Y.-G."/>
            <person name="Hong S.-Y."/>
            <person name="Cho K."/>
            <person name="Sohn K.H."/>
        </authorList>
    </citation>
    <scope>NUCLEOTIDE SEQUENCE</scope>
    <source>
        <strain evidence="1">KR_2_A2</strain>
    </source>
</reference>
<evidence type="ECO:0000313" key="2">
    <source>
        <dbReference type="Proteomes" id="UP000704712"/>
    </source>
</evidence>
<organism evidence="1 2">
    <name type="scientific">Phytophthora infestans</name>
    <name type="common">Potato late blight agent</name>
    <name type="synonym">Botrytis infestans</name>
    <dbReference type="NCBI Taxonomy" id="4787"/>
    <lineage>
        <taxon>Eukaryota</taxon>
        <taxon>Sar</taxon>
        <taxon>Stramenopiles</taxon>
        <taxon>Oomycota</taxon>
        <taxon>Peronosporomycetes</taxon>
        <taxon>Peronosporales</taxon>
        <taxon>Peronosporaceae</taxon>
        <taxon>Phytophthora</taxon>
    </lineage>
</organism>
<accession>A0A8S9U2I7</accession>
<evidence type="ECO:0000313" key="1">
    <source>
        <dbReference type="EMBL" id="KAF4132398.1"/>
    </source>
</evidence>
<comment type="caution">
    <text evidence="1">The sequence shown here is derived from an EMBL/GenBank/DDBJ whole genome shotgun (WGS) entry which is preliminary data.</text>
</comment>
<dbReference type="Proteomes" id="UP000704712">
    <property type="component" value="Unassembled WGS sequence"/>
</dbReference>
<dbReference type="EMBL" id="JAACNO010002550">
    <property type="protein sequence ID" value="KAF4132398.1"/>
    <property type="molecule type" value="Genomic_DNA"/>
</dbReference>
<dbReference type="AlphaFoldDB" id="A0A8S9U2I7"/>
<feature type="non-terminal residue" evidence="1">
    <location>
        <position position="1"/>
    </location>
</feature>